<keyword evidence="2" id="KW-1185">Reference proteome</keyword>
<gene>
    <name evidence="1" type="ORF">DVG78_26630</name>
</gene>
<dbReference type="EMBL" id="QPIW01000035">
    <property type="protein sequence ID" value="RDB02809.1"/>
    <property type="molecule type" value="Genomic_DNA"/>
</dbReference>
<evidence type="ECO:0000313" key="2">
    <source>
        <dbReference type="Proteomes" id="UP000253141"/>
    </source>
</evidence>
<reference evidence="1 2" key="1">
    <citation type="submission" date="2018-07" db="EMBL/GenBank/DDBJ databases">
        <title>Genome analysis of Runella aurantiaca.</title>
        <authorList>
            <person name="Yang X."/>
        </authorList>
    </citation>
    <scope>NUCLEOTIDE SEQUENCE [LARGE SCALE GENOMIC DNA]</scope>
    <source>
        <strain evidence="1 2">YX9</strain>
    </source>
</reference>
<comment type="caution">
    <text evidence="1">The sequence shown here is derived from an EMBL/GenBank/DDBJ whole genome shotgun (WGS) entry which is preliminary data.</text>
</comment>
<protein>
    <submittedName>
        <fullName evidence="1">Uncharacterized protein</fullName>
    </submittedName>
</protein>
<dbReference type="AlphaFoldDB" id="A0A369HZ69"/>
<dbReference type="OrthoDB" id="884792at2"/>
<proteinExistence type="predicted"/>
<evidence type="ECO:0000313" key="1">
    <source>
        <dbReference type="EMBL" id="RDB02809.1"/>
    </source>
</evidence>
<organism evidence="1 2">
    <name type="scientific">Runella aurantiaca</name>
    <dbReference type="NCBI Taxonomy" id="2282308"/>
    <lineage>
        <taxon>Bacteria</taxon>
        <taxon>Pseudomonadati</taxon>
        <taxon>Bacteroidota</taxon>
        <taxon>Cytophagia</taxon>
        <taxon>Cytophagales</taxon>
        <taxon>Spirosomataceae</taxon>
        <taxon>Runella</taxon>
    </lineage>
</organism>
<dbReference type="RefSeq" id="WP_114464041.1">
    <property type="nucleotide sequence ID" value="NZ_QPIW01000035.1"/>
</dbReference>
<name>A0A369HZ69_9BACT</name>
<dbReference type="Proteomes" id="UP000253141">
    <property type="component" value="Unassembled WGS sequence"/>
</dbReference>
<sequence>MRQSIEAFFPQCIEGKCIETEQGDFQIFDSEQEPKRCYIRKNEEEPTHFSVLNPAQKEVNFLAIDKCILYDNAKEHCDFAVFDDTRFSFVEIKARHPLHKRRLSDRKKARQQLQETILHFQENGIEFKNINLEAIICLEHV</sequence>
<accession>A0A369HZ69</accession>